<evidence type="ECO:0000256" key="2">
    <source>
        <dbReference type="ARBA" id="ARBA00006727"/>
    </source>
</evidence>
<dbReference type="Gene3D" id="1.20.1250.20">
    <property type="entry name" value="MFS general substrate transporter like domains"/>
    <property type="match status" value="2"/>
</dbReference>
<sequence length="532" mass="57767">MSRESFSIRQSPRESLFLEHHHDANGMISDPSHTSPASASSQQSQDPERADSSMSRLDEGPPDGGYGWVCTTCAFLINAHTAGVNSSWAIFLDYFVSHHTYPDATRWQYALIGGLSISQSLIVSPVISVSNHFLGVRFTMVFGAVVVFLSMLAASYATEVWHLFLTQGFLFGWGTGFLYITATSMLPPWFSSRQSLAVGFAASGAGIGGLGYTLAAGYLVNEFGVAWTYRFLAYCSLVFNLISAVLLKERGKALATEHRAFVGLKEFRRPEVLLIFTWGFLTQLGYISLLYSLPSYATSIGLTARQGSLLGALLNLGLGVGRPIIGYYSDAYGRINMALGMTVLCSLLCLVLWTLANSYGLLAVFAMASGAVCGTFWSAVPPILADVVGIQNFASSFGMLCFSLVLPTTFADSIAMALIRGTGEANYIPSQIFVGTMFVSGAVFLASLRAWKVWQCELRAPYADDQTSSLTSSTSPPPPPPPPSRSSQSPQIQGPQAQQQQHLPHQQLRSPESAVPSQWWLTPKRMFALKRI</sequence>
<evidence type="ECO:0000256" key="3">
    <source>
        <dbReference type="SAM" id="MobiDB-lite"/>
    </source>
</evidence>
<keyword evidence="4" id="KW-0472">Membrane</keyword>
<evidence type="ECO:0000313" key="5">
    <source>
        <dbReference type="EMBL" id="KAK7512716.1"/>
    </source>
</evidence>
<feature type="transmembrane region" description="Helical" evidence="4">
    <location>
        <begin position="397"/>
        <end position="419"/>
    </location>
</feature>
<dbReference type="InterPro" id="IPR036259">
    <property type="entry name" value="MFS_trans_sf"/>
</dbReference>
<feature type="region of interest" description="Disordered" evidence="3">
    <location>
        <begin position="19"/>
        <end position="58"/>
    </location>
</feature>
<dbReference type="InterPro" id="IPR050327">
    <property type="entry name" value="Proton-linked_MCT"/>
</dbReference>
<feature type="transmembrane region" description="Helical" evidence="4">
    <location>
        <begin position="272"/>
        <end position="294"/>
    </location>
</feature>
<dbReference type="Proteomes" id="UP001363622">
    <property type="component" value="Unassembled WGS sequence"/>
</dbReference>
<feature type="transmembrane region" description="Helical" evidence="4">
    <location>
        <begin position="194"/>
        <end position="215"/>
    </location>
</feature>
<keyword evidence="4" id="KW-1133">Transmembrane helix</keyword>
<feature type="compositionally biased region" description="Low complexity" evidence="3">
    <location>
        <begin position="29"/>
        <end position="45"/>
    </location>
</feature>
<dbReference type="InterPro" id="IPR011701">
    <property type="entry name" value="MFS"/>
</dbReference>
<comment type="similarity">
    <text evidence="2">Belongs to the major facilitator superfamily. Monocarboxylate porter (TC 2.A.1.13) family.</text>
</comment>
<feature type="transmembrane region" description="Helical" evidence="4">
    <location>
        <begin position="134"/>
        <end position="154"/>
    </location>
</feature>
<dbReference type="PANTHER" id="PTHR11360:SF315">
    <property type="entry name" value="TRANSPORTER MCH2-RELATED"/>
    <property type="match status" value="1"/>
</dbReference>
<dbReference type="Pfam" id="PF07690">
    <property type="entry name" value="MFS_1"/>
    <property type="match status" value="1"/>
</dbReference>
<comment type="caution">
    <text evidence="5">The sequence shown here is derived from an EMBL/GenBank/DDBJ whole genome shotgun (WGS) entry which is preliminary data.</text>
</comment>
<proteinExistence type="inferred from homology"/>
<dbReference type="EMBL" id="JBBPHU010000010">
    <property type="protein sequence ID" value="KAK7512716.1"/>
    <property type="molecule type" value="Genomic_DNA"/>
</dbReference>
<reference evidence="5 6" key="1">
    <citation type="submission" date="2024-04" db="EMBL/GenBank/DDBJ databases">
        <title>Phyllosticta paracitricarpa is synonymous to the EU quarantine fungus P. citricarpa based on phylogenomic analyses.</title>
        <authorList>
            <consortium name="Lawrence Berkeley National Laboratory"/>
            <person name="Van Ingen-Buijs V.A."/>
            <person name="Van Westerhoven A.C."/>
            <person name="Haridas S."/>
            <person name="Skiadas P."/>
            <person name="Martin F."/>
            <person name="Groenewald J.Z."/>
            <person name="Crous P.W."/>
            <person name="Seidl M.F."/>
        </authorList>
    </citation>
    <scope>NUCLEOTIDE SEQUENCE [LARGE SCALE GENOMIC DNA]</scope>
    <source>
        <strain evidence="5 6">CBS 123371</strain>
    </source>
</reference>
<dbReference type="SUPFAM" id="SSF103473">
    <property type="entry name" value="MFS general substrate transporter"/>
    <property type="match status" value="1"/>
</dbReference>
<name>A0ABR1KD63_9PEZI</name>
<feature type="transmembrane region" description="Helical" evidence="4">
    <location>
        <begin position="431"/>
        <end position="451"/>
    </location>
</feature>
<keyword evidence="6" id="KW-1185">Reference proteome</keyword>
<feature type="transmembrane region" description="Helical" evidence="4">
    <location>
        <begin position="362"/>
        <end position="385"/>
    </location>
</feature>
<evidence type="ECO:0000313" key="6">
    <source>
        <dbReference type="Proteomes" id="UP001363622"/>
    </source>
</evidence>
<feature type="region of interest" description="Disordered" evidence="3">
    <location>
        <begin position="465"/>
        <end position="516"/>
    </location>
</feature>
<protein>
    <submittedName>
        <fullName evidence="5">Major facilitator superfamily domain-containing protein</fullName>
    </submittedName>
</protein>
<dbReference type="PANTHER" id="PTHR11360">
    <property type="entry name" value="MONOCARBOXYLATE TRANSPORTER"/>
    <property type="match status" value="1"/>
</dbReference>
<accession>A0ABR1KD63</accession>
<feature type="transmembrane region" description="Helical" evidence="4">
    <location>
        <begin position="227"/>
        <end position="247"/>
    </location>
</feature>
<feature type="compositionally biased region" description="Low complexity" evidence="3">
    <location>
        <begin position="485"/>
        <end position="511"/>
    </location>
</feature>
<feature type="transmembrane region" description="Helical" evidence="4">
    <location>
        <begin position="337"/>
        <end position="356"/>
    </location>
</feature>
<feature type="compositionally biased region" description="Basic and acidic residues" evidence="3">
    <location>
        <begin position="46"/>
        <end position="58"/>
    </location>
</feature>
<feature type="transmembrane region" description="Helical" evidence="4">
    <location>
        <begin position="306"/>
        <end position="325"/>
    </location>
</feature>
<organism evidence="5 6">
    <name type="scientific">Phyllosticta citriasiana</name>
    <dbReference type="NCBI Taxonomy" id="595635"/>
    <lineage>
        <taxon>Eukaryota</taxon>
        <taxon>Fungi</taxon>
        <taxon>Dikarya</taxon>
        <taxon>Ascomycota</taxon>
        <taxon>Pezizomycotina</taxon>
        <taxon>Dothideomycetes</taxon>
        <taxon>Dothideomycetes incertae sedis</taxon>
        <taxon>Botryosphaeriales</taxon>
        <taxon>Phyllostictaceae</taxon>
        <taxon>Phyllosticta</taxon>
    </lineage>
</organism>
<evidence type="ECO:0000256" key="1">
    <source>
        <dbReference type="ARBA" id="ARBA00004141"/>
    </source>
</evidence>
<gene>
    <name evidence="5" type="ORF">IWZ03DRAFT_430419</name>
</gene>
<evidence type="ECO:0000256" key="4">
    <source>
        <dbReference type="SAM" id="Phobius"/>
    </source>
</evidence>
<feature type="compositionally biased region" description="Pro residues" evidence="3">
    <location>
        <begin position="475"/>
        <end position="484"/>
    </location>
</feature>
<keyword evidence="4" id="KW-0812">Transmembrane</keyword>
<comment type="subcellular location">
    <subcellularLocation>
        <location evidence="1">Membrane</location>
        <topology evidence="1">Multi-pass membrane protein</topology>
    </subcellularLocation>
</comment>
<feature type="transmembrane region" description="Helical" evidence="4">
    <location>
        <begin position="160"/>
        <end position="182"/>
    </location>
</feature>